<comment type="caution">
    <text evidence="2">The sequence shown here is derived from an EMBL/GenBank/DDBJ whole genome shotgun (WGS) entry which is preliminary data.</text>
</comment>
<evidence type="ECO:0000313" key="3">
    <source>
        <dbReference type="Proteomes" id="UP001153269"/>
    </source>
</evidence>
<reference evidence="2" key="1">
    <citation type="submission" date="2020-03" db="EMBL/GenBank/DDBJ databases">
        <authorList>
            <person name="Weist P."/>
        </authorList>
    </citation>
    <scope>NUCLEOTIDE SEQUENCE</scope>
</reference>
<protein>
    <submittedName>
        <fullName evidence="2">Uncharacterized protein</fullName>
    </submittedName>
</protein>
<evidence type="ECO:0000256" key="1">
    <source>
        <dbReference type="SAM" id="MobiDB-lite"/>
    </source>
</evidence>
<dbReference type="AlphaFoldDB" id="A0A9N7U7Z9"/>
<accession>A0A9N7U7Z9</accession>
<gene>
    <name evidence="2" type="ORF">PLEPLA_LOCUS14559</name>
</gene>
<proteinExistence type="predicted"/>
<evidence type="ECO:0000313" key="2">
    <source>
        <dbReference type="EMBL" id="CAB1426623.1"/>
    </source>
</evidence>
<sequence>MSLSLSLAASQEMLTAATPSPLADHDQEWTNILVAVPASAGPEIAELMCPLLHLLVDIVVFIEGCVTVEDIYFLSKLIQTSMDNERATPSAVQTRNPSLDLVTSNLTSLNLKDPFEKSPEPPGHLHAHLRDGGVQPGGVPAEARSLHTAARPPGHERESTELLIRTLPFQRIQLARRIRGHRP</sequence>
<dbReference type="EMBL" id="CADEAL010000899">
    <property type="protein sequence ID" value="CAB1426623.1"/>
    <property type="molecule type" value="Genomic_DNA"/>
</dbReference>
<name>A0A9N7U7Z9_PLEPL</name>
<keyword evidence="3" id="KW-1185">Reference proteome</keyword>
<feature type="region of interest" description="Disordered" evidence="1">
    <location>
        <begin position="117"/>
        <end position="159"/>
    </location>
</feature>
<organism evidence="2 3">
    <name type="scientific">Pleuronectes platessa</name>
    <name type="common">European plaice</name>
    <dbReference type="NCBI Taxonomy" id="8262"/>
    <lineage>
        <taxon>Eukaryota</taxon>
        <taxon>Metazoa</taxon>
        <taxon>Chordata</taxon>
        <taxon>Craniata</taxon>
        <taxon>Vertebrata</taxon>
        <taxon>Euteleostomi</taxon>
        <taxon>Actinopterygii</taxon>
        <taxon>Neopterygii</taxon>
        <taxon>Teleostei</taxon>
        <taxon>Neoteleostei</taxon>
        <taxon>Acanthomorphata</taxon>
        <taxon>Carangaria</taxon>
        <taxon>Pleuronectiformes</taxon>
        <taxon>Pleuronectoidei</taxon>
        <taxon>Pleuronectidae</taxon>
        <taxon>Pleuronectes</taxon>
    </lineage>
</organism>
<dbReference type="Proteomes" id="UP001153269">
    <property type="component" value="Unassembled WGS sequence"/>
</dbReference>